<evidence type="ECO:0000313" key="2">
    <source>
        <dbReference type="WBParaSite" id="scaffold7536_cov222.g12144"/>
    </source>
</evidence>
<reference evidence="2" key="1">
    <citation type="submission" date="2022-11" db="UniProtKB">
        <authorList>
            <consortium name="WormBaseParasite"/>
        </authorList>
    </citation>
    <scope>IDENTIFICATION</scope>
</reference>
<dbReference type="WBParaSite" id="scaffold7536_cov222.g12144">
    <property type="protein sequence ID" value="scaffold7536_cov222.g12144"/>
    <property type="gene ID" value="scaffold7536_cov222.g12144"/>
</dbReference>
<organism evidence="1 2">
    <name type="scientific">Meloidogyne javanica</name>
    <name type="common">Root-knot nematode worm</name>
    <dbReference type="NCBI Taxonomy" id="6303"/>
    <lineage>
        <taxon>Eukaryota</taxon>
        <taxon>Metazoa</taxon>
        <taxon>Ecdysozoa</taxon>
        <taxon>Nematoda</taxon>
        <taxon>Chromadorea</taxon>
        <taxon>Rhabditida</taxon>
        <taxon>Tylenchina</taxon>
        <taxon>Tylenchomorpha</taxon>
        <taxon>Tylenchoidea</taxon>
        <taxon>Meloidogynidae</taxon>
        <taxon>Meloidogyninae</taxon>
        <taxon>Meloidogyne</taxon>
        <taxon>Meloidogyne incognita group</taxon>
    </lineage>
</organism>
<accession>A0A915N7D4</accession>
<dbReference type="Proteomes" id="UP000887561">
    <property type="component" value="Unplaced"/>
</dbReference>
<name>A0A915N7D4_MELJA</name>
<proteinExistence type="predicted"/>
<sequence>MSKIEEDSFDFPEFMENENCLPASNSSTTSSIFESLNSAHLFQSTSQQPTEKIQKAEVLKCSYNLHNSGGRAISPIIKSFGEDLDSKDSSNDKIVQNLVTRFENLFDYFERKQHQLNANWEELYLERAKFNQHKIIRFGIQRDEYNANAERSARVKERELELIHAKIKRLEGEVKIQRVEYNVKALIHAKIKKLKGEVEILGKSFNEDNTNINDFSEILDNTEQENPCSQFVDESLNLFPSHTNSKFNNMEIPSLNQKFELPLEMVNKMYKLSDRGKEYTFNDGNEEVVVVEPSFCDHHYCLLYEYQERIAENENFFDNSGSKYFRWINAPLLPISNYDVNKIEIIILRGSDFYKIITPDRNIIRFCIAGHLEISWNCCDDTIIDPDGERREYIPQGEHDANIEIYLPNGKAFRKSASNKWQREMFFPNYAKMSVRPNGSYSTLYSQKRQVYTETTKYSKESFLQINAKDFKLRRFNSTKAVKVVMPADSSSSGTSIEVLLSSDNSILVNYIRTKKQTCGQKRRDKYVCLSSNKCGHV</sequence>
<evidence type="ECO:0000313" key="1">
    <source>
        <dbReference type="Proteomes" id="UP000887561"/>
    </source>
</evidence>
<protein>
    <submittedName>
        <fullName evidence="2">Uncharacterized protein</fullName>
    </submittedName>
</protein>
<dbReference type="AlphaFoldDB" id="A0A915N7D4"/>
<keyword evidence="1" id="KW-1185">Reference proteome</keyword>